<sequence length="139" mass="15593">MSVLSRIRAHPESKPANQIHMLEGTLGSAKSLGDREDGRSTGRAKPSEFARHWIKVQRLTGLQSCHKRREKKVFTDTHSLKRLCIRDLRLVRSMGHDTELKVTSAVGHNPERLCQLQSLYPKETATSKSLSGVKSATCF</sequence>
<dbReference type="EMBL" id="VDEP01000140">
    <property type="protein sequence ID" value="KAA1128630.1"/>
    <property type="molecule type" value="Genomic_DNA"/>
</dbReference>
<proteinExistence type="predicted"/>
<feature type="compositionally biased region" description="Basic and acidic residues" evidence="1">
    <location>
        <begin position="32"/>
        <end position="47"/>
    </location>
</feature>
<evidence type="ECO:0000256" key="1">
    <source>
        <dbReference type="SAM" id="MobiDB-lite"/>
    </source>
</evidence>
<feature type="region of interest" description="Disordered" evidence="1">
    <location>
        <begin position="1"/>
        <end position="23"/>
    </location>
</feature>
<dbReference type="AlphaFoldDB" id="A0A5B0RRX5"/>
<protein>
    <submittedName>
        <fullName evidence="2">Uncharacterized protein</fullName>
    </submittedName>
</protein>
<name>A0A5B0RRX5_PUCGR</name>
<comment type="caution">
    <text evidence="2">The sequence shown here is derived from an EMBL/GenBank/DDBJ whole genome shotgun (WGS) entry which is preliminary data.</text>
</comment>
<evidence type="ECO:0000313" key="2">
    <source>
        <dbReference type="EMBL" id="KAA1128630.1"/>
    </source>
</evidence>
<accession>A0A5B0RRX5</accession>
<organism evidence="2 3">
    <name type="scientific">Puccinia graminis f. sp. tritici</name>
    <dbReference type="NCBI Taxonomy" id="56615"/>
    <lineage>
        <taxon>Eukaryota</taxon>
        <taxon>Fungi</taxon>
        <taxon>Dikarya</taxon>
        <taxon>Basidiomycota</taxon>
        <taxon>Pucciniomycotina</taxon>
        <taxon>Pucciniomycetes</taxon>
        <taxon>Pucciniales</taxon>
        <taxon>Pucciniaceae</taxon>
        <taxon>Puccinia</taxon>
    </lineage>
</organism>
<evidence type="ECO:0000313" key="3">
    <source>
        <dbReference type="Proteomes" id="UP000325313"/>
    </source>
</evidence>
<reference evidence="2 3" key="1">
    <citation type="submission" date="2019-05" db="EMBL/GenBank/DDBJ databases">
        <title>Emergence of the Ug99 lineage of the wheat stem rust pathogen through somatic hybridization.</title>
        <authorList>
            <person name="Li F."/>
            <person name="Upadhyaya N.M."/>
            <person name="Sperschneider J."/>
            <person name="Matny O."/>
            <person name="Nguyen-Phuc H."/>
            <person name="Mago R."/>
            <person name="Raley C."/>
            <person name="Miller M.E."/>
            <person name="Silverstein K.A.T."/>
            <person name="Henningsen E."/>
            <person name="Hirsch C.D."/>
            <person name="Visser B."/>
            <person name="Pretorius Z.A."/>
            <person name="Steffenson B.J."/>
            <person name="Schwessinger B."/>
            <person name="Dodds P.N."/>
            <person name="Figueroa M."/>
        </authorList>
    </citation>
    <scope>NUCLEOTIDE SEQUENCE [LARGE SCALE GENOMIC DNA]</scope>
    <source>
        <strain evidence="2 3">Ug99</strain>
    </source>
</reference>
<gene>
    <name evidence="2" type="ORF">PGTUg99_017134</name>
</gene>
<feature type="region of interest" description="Disordered" evidence="1">
    <location>
        <begin position="28"/>
        <end position="47"/>
    </location>
</feature>
<dbReference type="Proteomes" id="UP000325313">
    <property type="component" value="Unassembled WGS sequence"/>
</dbReference>